<feature type="region of interest" description="Disordered" evidence="1">
    <location>
        <begin position="190"/>
        <end position="218"/>
    </location>
</feature>
<feature type="compositionally biased region" description="Low complexity" evidence="1">
    <location>
        <begin position="190"/>
        <end position="199"/>
    </location>
</feature>
<dbReference type="InParanoid" id="A0A1E7ETQ9"/>
<name>A0A1E7ETQ9_9STRA</name>
<feature type="compositionally biased region" description="Basic and acidic residues" evidence="1">
    <location>
        <begin position="201"/>
        <end position="218"/>
    </location>
</feature>
<dbReference type="OrthoDB" id="6133115at2759"/>
<evidence type="ECO:0008006" key="4">
    <source>
        <dbReference type="Google" id="ProtNLM"/>
    </source>
</evidence>
<feature type="region of interest" description="Disordered" evidence="1">
    <location>
        <begin position="115"/>
        <end position="145"/>
    </location>
</feature>
<keyword evidence="3" id="KW-1185">Reference proteome</keyword>
<dbReference type="AlphaFoldDB" id="A0A1E7ETQ9"/>
<evidence type="ECO:0000313" key="3">
    <source>
        <dbReference type="Proteomes" id="UP000095751"/>
    </source>
</evidence>
<proteinExistence type="predicted"/>
<sequence>MGVLKTVATFGLVGSNNSGGNNNTPIISLNIVRGSVVDFTAPTSDKAHKRIGAIVNAANERCLGGDVGFSLLSAGIFRGNRSQEDVLRIGIIAIRDYIIDIDATNTLDYGDCVTIPDDPKKEKEGEKETGSEPSQEEKKEQCENKDVDGISKNIASAAYSHKLKTITLCGFTREEINLLLKICNEIFNNNDSNSNNNNVEDNEKNNNDDDKNEKNPSK</sequence>
<reference evidence="2 3" key="1">
    <citation type="submission" date="2016-09" db="EMBL/GenBank/DDBJ databases">
        <title>Extensive genetic diversity and differential bi-allelic expression allows diatom success in the polar Southern Ocean.</title>
        <authorList>
            <consortium name="DOE Joint Genome Institute"/>
            <person name="Mock T."/>
            <person name="Otillar R.P."/>
            <person name="Strauss J."/>
            <person name="Dupont C."/>
            <person name="Frickenhaus S."/>
            <person name="Maumus F."/>
            <person name="Mcmullan M."/>
            <person name="Sanges R."/>
            <person name="Schmutz J."/>
            <person name="Toseland A."/>
            <person name="Valas R."/>
            <person name="Veluchamy A."/>
            <person name="Ward B.J."/>
            <person name="Allen A."/>
            <person name="Barry K."/>
            <person name="Falciatore A."/>
            <person name="Ferrante M."/>
            <person name="Fortunato A.E."/>
            <person name="Gloeckner G."/>
            <person name="Gruber A."/>
            <person name="Hipkin R."/>
            <person name="Janech M."/>
            <person name="Kroth P."/>
            <person name="Leese F."/>
            <person name="Lindquist E."/>
            <person name="Lyon B.R."/>
            <person name="Martin J."/>
            <person name="Mayer C."/>
            <person name="Parker M."/>
            <person name="Quesneville H."/>
            <person name="Raymond J."/>
            <person name="Uhlig C."/>
            <person name="Valentin K.U."/>
            <person name="Worden A.Z."/>
            <person name="Armbrust E.V."/>
            <person name="Bowler C."/>
            <person name="Green B."/>
            <person name="Moulton V."/>
            <person name="Van Oosterhout C."/>
            <person name="Grigoriev I."/>
        </authorList>
    </citation>
    <scope>NUCLEOTIDE SEQUENCE [LARGE SCALE GENOMIC DNA]</scope>
    <source>
        <strain evidence="2 3">CCMP1102</strain>
    </source>
</reference>
<organism evidence="2 3">
    <name type="scientific">Fragilariopsis cylindrus CCMP1102</name>
    <dbReference type="NCBI Taxonomy" id="635003"/>
    <lineage>
        <taxon>Eukaryota</taxon>
        <taxon>Sar</taxon>
        <taxon>Stramenopiles</taxon>
        <taxon>Ochrophyta</taxon>
        <taxon>Bacillariophyta</taxon>
        <taxon>Bacillariophyceae</taxon>
        <taxon>Bacillariophycidae</taxon>
        <taxon>Bacillariales</taxon>
        <taxon>Bacillariaceae</taxon>
        <taxon>Fragilariopsis</taxon>
    </lineage>
</organism>
<accession>A0A1E7ETQ9</accession>
<dbReference type="Proteomes" id="UP000095751">
    <property type="component" value="Unassembled WGS sequence"/>
</dbReference>
<dbReference type="EMBL" id="KV784376">
    <property type="protein sequence ID" value="OEU09236.1"/>
    <property type="molecule type" value="Genomic_DNA"/>
</dbReference>
<gene>
    <name evidence="2" type="ORF">FRACYDRAFT_271430</name>
</gene>
<protein>
    <recommendedName>
        <fullName evidence="4">Macro domain-containing protein</fullName>
    </recommendedName>
</protein>
<dbReference type="KEGG" id="fcy:FRACYDRAFT_271430"/>
<evidence type="ECO:0000256" key="1">
    <source>
        <dbReference type="SAM" id="MobiDB-lite"/>
    </source>
</evidence>
<evidence type="ECO:0000313" key="2">
    <source>
        <dbReference type="EMBL" id="OEU09236.1"/>
    </source>
</evidence>
<feature type="compositionally biased region" description="Basic and acidic residues" evidence="1">
    <location>
        <begin position="117"/>
        <end position="145"/>
    </location>
</feature>